<dbReference type="PATRIC" id="fig|1434120.4.peg.3356"/>
<dbReference type="EMBL" id="CP009506">
    <property type="protein sequence ID" value="AKB29273.1"/>
    <property type="molecule type" value="Genomic_DNA"/>
</dbReference>
<organism evidence="1 2">
    <name type="scientific">Methanosarcina siciliae T4/M</name>
    <dbReference type="NCBI Taxonomy" id="1434120"/>
    <lineage>
        <taxon>Archaea</taxon>
        <taxon>Methanobacteriati</taxon>
        <taxon>Methanobacteriota</taxon>
        <taxon>Stenosarchaea group</taxon>
        <taxon>Methanomicrobia</taxon>
        <taxon>Methanosarcinales</taxon>
        <taxon>Methanosarcinaceae</taxon>
        <taxon>Methanosarcina</taxon>
    </lineage>
</organism>
<dbReference type="RefSeq" id="WP_197080275.1">
    <property type="nucleotide sequence ID" value="NZ_CP009506.1"/>
</dbReference>
<protein>
    <submittedName>
        <fullName evidence="1">Uncharacterized protein</fullName>
    </submittedName>
</protein>
<accession>A0A0E3P6A9</accession>
<proteinExistence type="predicted"/>
<dbReference type="HOGENOM" id="CLU_295385_0_0_2"/>
<dbReference type="KEGG" id="msw:MSSIT_2554"/>
<evidence type="ECO:0000313" key="1">
    <source>
        <dbReference type="EMBL" id="AKB29273.1"/>
    </source>
</evidence>
<dbReference type="Proteomes" id="UP000033111">
    <property type="component" value="Chromosome"/>
</dbReference>
<keyword evidence="2" id="KW-1185">Reference proteome</keyword>
<gene>
    <name evidence="1" type="ORF">MSSIT_2554</name>
</gene>
<dbReference type="AlphaFoldDB" id="A0A0E3P6A9"/>
<dbReference type="OrthoDB" id="387399at2157"/>
<reference evidence="1 2" key="1">
    <citation type="submission" date="2014-07" db="EMBL/GenBank/DDBJ databases">
        <title>Methanogenic archaea and the global carbon cycle.</title>
        <authorList>
            <person name="Henriksen J.R."/>
            <person name="Luke J."/>
            <person name="Reinhart S."/>
            <person name="Benedict M.N."/>
            <person name="Youngblut N.D."/>
            <person name="Metcalf M.E."/>
            <person name="Whitaker R.J."/>
            <person name="Metcalf W.W."/>
        </authorList>
    </citation>
    <scope>NUCLEOTIDE SEQUENCE [LARGE SCALE GENOMIC DNA]</scope>
    <source>
        <strain evidence="1 2">T4/M</strain>
    </source>
</reference>
<evidence type="ECO:0000313" key="2">
    <source>
        <dbReference type="Proteomes" id="UP000033111"/>
    </source>
</evidence>
<dbReference type="GeneID" id="60431479"/>
<name>A0A0E3P6A9_9EURY</name>
<sequence>MPVETGRAQLELQLDPKVIENAINRFFICEKALCINNVCVEWTVQNLNFPEPSEDSGTDSLYLCFGIGLGGAHTGENILLRLFLDGEHNEEVKLEFIKAGSMDELMKELMGESADEPEEETEEESTGLLDWEMFWEFNMVLAYLKHLKPVIYRLPVENNLFGNVYRYYVKVTEAGHALFALTTDVYPSASEFAENNHGIIEGNIAAHNRFAVAVDQEYLKDRILDAFSAVEEIELENISFSPLSRRNIEFSENCLKVTGGVSYTGSCGLVSVDIDLDYEIKATFRISGGVLDIQLDIDLDYANYVEEGQAEICGVLSMLFDSIPLPMALLMTPMVTLLCTPIAAALSDSVLDDMVARKINLDNWHEPGLKMWRAGDKTWRIRVTPVEALGLYGGLGWPLRLVEISLDSEGRVVLYGDQDAEPEESGDQEASFSGNLVEELLGALAFEIDQMEVSTGFDSKVFHLKKEDNALVAICGWKIVDDNNHCFSVVDYPALPLEDAVPEDVELPTLKGSKLVSPQNTVPVTVTFGPHFARLTGGLDGEPALWAPLHPACGEEFSARLQVNYKIRGTNGAWENHRQYFDLKGKITSSLSMSLKDPMRFDPWVELYTPDDMFQAAAEFELFPDFWKDLPGPNDLDLLCVSAIDPAVEQLQVFDEKGNILAFATGSQTKSLTLSGNASSSYDIKAVPVKGIGEPHFFVKRDVLLYEAELAFDSPVSKLVFAGHTLAIANGKNVDFYDVHELQTPVFMGRTVFDSRVRTLYTVTVKGQRLFATADSKLLRTFNVPQKANETPGVVQEESTISTFESKPLEKSALTDKWLITTATSELPGASGTPETCEISLFSRKEEGFELVSRLPDMPACDSVRLNGTRLFLHATNGESLELSLKDPSRPKELVHYFGACAERQLLLKSRRAFAIESDGNHVRLYSRTVRRIEHEFTMKQSRKRWEEARKITVIPAKSRPDDKRFLANSNSREVHDLNNEKAQCQIDKIIRNGHALVFAKDTLAQAHWEGYDNCAFCLGKSLR</sequence>